<gene>
    <name evidence="1" type="ORF">DILT_LOCUS10018</name>
</gene>
<dbReference type="EMBL" id="UYRU01058520">
    <property type="protein sequence ID" value="VDN14187.1"/>
    <property type="molecule type" value="Genomic_DNA"/>
</dbReference>
<protein>
    <submittedName>
        <fullName evidence="1">Uncharacterized protein</fullName>
    </submittedName>
</protein>
<proteinExistence type="predicted"/>
<dbReference type="OrthoDB" id="6281052at2759"/>
<organism evidence="1 2">
    <name type="scientific">Dibothriocephalus latus</name>
    <name type="common">Fish tapeworm</name>
    <name type="synonym">Diphyllobothrium latum</name>
    <dbReference type="NCBI Taxonomy" id="60516"/>
    <lineage>
        <taxon>Eukaryota</taxon>
        <taxon>Metazoa</taxon>
        <taxon>Spiralia</taxon>
        <taxon>Lophotrochozoa</taxon>
        <taxon>Platyhelminthes</taxon>
        <taxon>Cestoda</taxon>
        <taxon>Eucestoda</taxon>
        <taxon>Diphyllobothriidea</taxon>
        <taxon>Diphyllobothriidae</taxon>
        <taxon>Dibothriocephalus</taxon>
    </lineage>
</organism>
<keyword evidence="2" id="KW-1185">Reference proteome</keyword>
<evidence type="ECO:0000313" key="2">
    <source>
        <dbReference type="Proteomes" id="UP000281553"/>
    </source>
</evidence>
<sequence>MHDNAIAAERQKLQDILSQRRSAAMSARTARALTTAKQLLTKQSEVEQGFEQAKADMEKKLKTRISMQKHTSDNKNDAKTHYKPTLDSTAELAQFEECVGCSTLKEE</sequence>
<dbReference type="AlphaFoldDB" id="A0A3P7LR93"/>
<accession>A0A3P7LR93</accession>
<reference evidence="1 2" key="1">
    <citation type="submission" date="2018-11" db="EMBL/GenBank/DDBJ databases">
        <authorList>
            <consortium name="Pathogen Informatics"/>
        </authorList>
    </citation>
    <scope>NUCLEOTIDE SEQUENCE [LARGE SCALE GENOMIC DNA]</scope>
</reference>
<evidence type="ECO:0000313" key="1">
    <source>
        <dbReference type="EMBL" id="VDN14187.1"/>
    </source>
</evidence>
<name>A0A3P7LR93_DIBLA</name>
<dbReference type="Proteomes" id="UP000281553">
    <property type="component" value="Unassembled WGS sequence"/>
</dbReference>